<feature type="region of interest" description="Disordered" evidence="1">
    <location>
        <begin position="30"/>
        <end position="50"/>
    </location>
</feature>
<feature type="signal peptide" evidence="3">
    <location>
        <begin position="1"/>
        <end position="30"/>
    </location>
</feature>
<dbReference type="Proteomes" id="UP001454036">
    <property type="component" value="Unassembled WGS sequence"/>
</dbReference>
<keyword evidence="5" id="KW-1185">Reference proteome</keyword>
<dbReference type="PANTHER" id="PTHR33780">
    <property type="entry name" value="EXPRESSED PROTEIN"/>
    <property type="match status" value="1"/>
</dbReference>
<comment type="caution">
    <text evidence="4">The sequence shown here is derived from an EMBL/GenBank/DDBJ whole genome shotgun (WGS) entry which is preliminary data.</text>
</comment>
<reference evidence="4 5" key="1">
    <citation type="submission" date="2024-01" db="EMBL/GenBank/DDBJ databases">
        <title>The complete chloroplast genome sequence of Lithospermum erythrorhizon: insights into the phylogenetic relationship among Boraginaceae species and the maternal lineages of purple gromwells.</title>
        <authorList>
            <person name="Okada T."/>
            <person name="Watanabe K."/>
        </authorList>
    </citation>
    <scope>NUCLEOTIDE SEQUENCE [LARGE SCALE GENOMIC DNA]</scope>
</reference>
<keyword evidence="3" id="KW-0732">Signal</keyword>
<keyword evidence="2" id="KW-0812">Transmembrane</keyword>
<feature type="chain" id="PRO_5043730201" evidence="3">
    <location>
        <begin position="31"/>
        <end position="108"/>
    </location>
</feature>
<evidence type="ECO:0000256" key="3">
    <source>
        <dbReference type="SAM" id="SignalP"/>
    </source>
</evidence>
<protein>
    <submittedName>
        <fullName evidence="4">Uncharacterized protein</fullName>
    </submittedName>
</protein>
<evidence type="ECO:0000256" key="1">
    <source>
        <dbReference type="SAM" id="MobiDB-lite"/>
    </source>
</evidence>
<keyword evidence="2" id="KW-1133">Transmembrane helix</keyword>
<evidence type="ECO:0000313" key="4">
    <source>
        <dbReference type="EMBL" id="GAA0186816.1"/>
    </source>
</evidence>
<evidence type="ECO:0000256" key="2">
    <source>
        <dbReference type="SAM" id="Phobius"/>
    </source>
</evidence>
<dbReference type="EMBL" id="BAABME010014053">
    <property type="protein sequence ID" value="GAA0186816.1"/>
    <property type="molecule type" value="Genomic_DNA"/>
</dbReference>
<name>A0AAV3RYJ2_LITER</name>
<dbReference type="AlphaFoldDB" id="A0AAV3RYJ2"/>
<accession>A0AAV3RYJ2</accession>
<gene>
    <name evidence="4" type="ORF">LIER_34104</name>
</gene>
<proteinExistence type="predicted"/>
<feature type="transmembrane region" description="Helical" evidence="2">
    <location>
        <begin position="54"/>
        <end position="75"/>
    </location>
</feature>
<dbReference type="PANTHER" id="PTHR33780:SF10">
    <property type="entry name" value="TRANSMEMBRANE PROTEIN"/>
    <property type="match status" value="1"/>
</dbReference>
<sequence>MNIIKILSCFQLPIWLFFSILLQSVSPGLGDSSSSSNSKNETEHAGNHSSRTSTWTYILIVCLGLAILAFSVILFKIWQKKKRAEQQARLLRLFEDDDELEVELGIRD</sequence>
<evidence type="ECO:0000313" key="5">
    <source>
        <dbReference type="Proteomes" id="UP001454036"/>
    </source>
</evidence>
<organism evidence="4 5">
    <name type="scientific">Lithospermum erythrorhizon</name>
    <name type="common">Purple gromwell</name>
    <name type="synonym">Lithospermum officinale var. erythrorhizon</name>
    <dbReference type="NCBI Taxonomy" id="34254"/>
    <lineage>
        <taxon>Eukaryota</taxon>
        <taxon>Viridiplantae</taxon>
        <taxon>Streptophyta</taxon>
        <taxon>Embryophyta</taxon>
        <taxon>Tracheophyta</taxon>
        <taxon>Spermatophyta</taxon>
        <taxon>Magnoliopsida</taxon>
        <taxon>eudicotyledons</taxon>
        <taxon>Gunneridae</taxon>
        <taxon>Pentapetalae</taxon>
        <taxon>asterids</taxon>
        <taxon>lamiids</taxon>
        <taxon>Boraginales</taxon>
        <taxon>Boraginaceae</taxon>
        <taxon>Boraginoideae</taxon>
        <taxon>Lithospermeae</taxon>
        <taxon>Lithospermum</taxon>
    </lineage>
</organism>
<keyword evidence="2" id="KW-0472">Membrane</keyword>